<feature type="compositionally biased region" description="Low complexity" evidence="1">
    <location>
        <begin position="419"/>
        <end position="440"/>
    </location>
</feature>
<keyword evidence="3" id="KW-1185">Reference proteome</keyword>
<feature type="region of interest" description="Disordered" evidence="1">
    <location>
        <begin position="1"/>
        <end position="27"/>
    </location>
</feature>
<reference evidence="2 3" key="1">
    <citation type="submission" date="2024-01" db="EMBL/GenBank/DDBJ databases">
        <authorList>
            <person name="Allen C."/>
            <person name="Tagirdzhanova G."/>
        </authorList>
    </citation>
    <scope>NUCLEOTIDE SEQUENCE [LARGE SCALE GENOMIC DNA]</scope>
    <source>
        <strain evidence="2 3">CBS 573.63</strain>
    </source>
</reference>
<feature type="compositionally biased region" description="Low complexity" evidence="1">
    <location>
        <begin position="378"/>
        <end position="396"/>
    </location>
</feature>
<evidence type="ECO:0000313" key="2">
    <source>
        <dbReference type="EMBL" id="CAK7272982.1"/>
    </source>
</evidence>
<feature type="compositionally biased region" description="Polar residues" evidence="1">
    <location>
        <begin position="15"/>
        <end position="27"/>
    </location>
</feature>
<name>A0ABP0E0H3_9PEZI</name>
<evidence type="ECO:0000313" key="3">
    <source>
        <dbReference type="Proteomes" id="UP001642501"/>
    </source>
</evidence>
<feature type="compositionally biased region" description="Acidic residues" evidence="1">
    <location>
        <begin position="346"/>
        <end position="368"/>
    </location>
</feature>
<comment type="caution">
    <text evidence="2">The sequence shown here is derived from an EMBL/GenBank/DDBJ whole genome shotgun (WGS) entry which is preliminary data.</text>
</comment>
<protein>
    <submittedName>
        <fullName evidence="2">Uncharacterized protein</fullName>
    </submittedName>
</protein>
<dbReference type="EMBL" id="CAWUOM010000120">
    <property type="protein sequence ID" value="CAK7272982.1"/>
    <property type="molecule type" value="Genomic_DNA"/>
</dbReference>
<organism evidence="2 3">
    <name type="scientific">Sporothrix epigloea</name>
    <dbReference type="NCBI Taxonomy" id="1892477"/>
    <lineage>
        <taxon>Eukaryota</taxon>
        <taxon>Fungi</taxon>
        <taxon>Dikarya</taxon>
        <taxon>Ascomycota</taxon>
        <taxon>Pezizomycotina</taxon>
        <taxon>Sordariomycetes</taxon>
        <taxon>Sordariomycetidae</taxon>
        <taxon>Ophiostomatales</taxon>
        <taxon>Ophiostomataceae</taxon>
        <taxon>Sporothrix</taxon>
    </lineage>
</organism>
<sequence length="451" mass="50084">MGKKNQQKGKELKSSRTSYQTSTRNSVSVKTFSTAQSGFVKQASANGLLSTNCSEPPVNVEELKMRFVRRRESPPPPEEHYEKYVEAVENSTNEASISANFIQHLLKFHCDKGYIQKFDVSFTGYPKNVGFNYRLATLQPDFVEGLVTFQFEPFEVYKHISAAVIQENFNQSVALPHIVGEWKSKGKLSDAAVLQVGYAGAALVYSRNQALAHMGKSDPPGHAAVTTFITDGTLLKQYAHYAKKSASGETKYYQCLINTEILDNSYEQFKKGRQSCRNAQDYAKEQSYKLRDELIEHWQQNQERYRVHPAGQDASACDKADADQATRATTTHRRANDGVYGQEAILVDDEDDEDDEDDGDDEEDEASDEEHIQPYSKHQLSSRHSSAQHSAAPPSSKQFLSPLPPHQGTSSDGHKRKSSQSVPGSGLSSKPSGKKSCLGKLDSRSGSPRAI</sequence>
<feature type="region of interest" description="Disordered" evidence="1">
    <location>
        <begin position="309"/>
        <end position="451"/>
    </location>
</feature>
<evidence type="ECO:0000256" key="1">
    <source>
        <dbReference type="SAM" id="MobiDB-lite"/>
    </source>
</evidence>
<dbReference type="Proteomes" id="UP001642501">
    <property type="component" value="Unassembled WGS sequence"/>
</dbReference>
<accession>A0ABP0E0H3</accession>
<proteinExistence type="predicted"/>
<gene>
    <name evidence="2" type="ORF">SEPCBS57363_005422</name>
</gene>